<evidence type="ECO:0000313" key="7">
    <source>
        <dbReference type="RefSeq" id="XP_025410286.1"/>
    </source>
</evidence>
<dbReference type="InterPro" id="IPR036985">
    <property type="entry name" value="Transglutaminase-like_sf"/>
</dbReference>
<dbReference type="InterPro" id="IPR050779">
    <property type="entry name" value="Transglutaminase"/>
</dbReference>
<dbReference type="RefSeq" id="XP_025410285.1">
    <property type="nucleotide sequence ID" value="XM_025554500.1"/>
</dbReference>
<dbReference type="PROSITE" id="PS00547">
    <property type="entry name" value="TRANSGLUTAMINASES"/>
    <property type="match status" value="1"/>
</dbReference>
<evidence type="ECO:0000313" key="4">
    <source>
        <dbReference type="Proteomes" id="UP000694846"/>
    </source>
</evidence>
<dbReference type="GO" id="GO:0003810">
    <property type="term" value="F:protein-glutamine gamma-glutamyltransferase activity"/>
    <property type="evidence" value="ECO:0007669"/>
    <property type="project" value="InterPro"/>
</dbReference>
<dbReference type="AlphaFoldDB" id="A0A8B8FIV4"/>
<dbReference type="Gene3D" id="2.60.40.10">
    <property type="entry name" value="Immunoglobulins"/>
    <property type="match status" value="3"/>
</dbReference>
<dbReference type="FunFam" id="2.60.40.10:FF:000090">
    <property type="entry name" value="Protein-glutamine gamma-glutamyltransferase 2"/>
    <property type="match status" value="1"/>
</dbReference>
<dbReference type="InterPro" id="IPR023608">
    <property type="entry name" value="Transglutaminase_animal"/>
</dbReference>
<dbReference type="SUPFAM" id="SSF54001">
    <property type="entry name" value="Cysteine proteinases"/>
    <property type="match status" value="1"/>
</dbReference>
<feature type="domain" description="Transglutaminase-like" evidence="3">
    <location>
        <begin position="267"/>
        <end position="364"/>
    </location>
</feature>
<dbReference type="Gene3D" id="3.90.260.10">
    <property type="entry name" value="Transglutaminase-like"/>
    <property type="match status" value="1"/>
</dbReference>
<dbReference type="PANTHER" id="PTHR11590:SF40">
    <property type="entry name" value="HEMOCYTE PROTEIN-GLUTAMINE GAMMA-GLUTAMYLTRANSFERASE-LIKE PROTEIN"/>
    <property type="match status" value="1"/>
</dbReference>
<dbReference type="Proteomes" id="UP000694846">
    <property type="component" value="Unplaced"/>
</dbReference>
<dbReference type="Pfam" id="PF01841">
    <property type="entry name" value="Transglut_core"/>
    <property type="match status" value="1"/>
</dbReference>
<evidence type="ECO:0000313" key="6">
    <source>
        <dbReference type="RefSeq" id="XP_025410285.1"/>
    </source>
</evidence>
<evidence type="ECO:0000313" key="5">
    <source>
        <dbReference type="RefSeq" id="XP_025410284.1"/>
    </source>
</evidence>
<gene>
    <name evidence="5 6 7" type="primary">LOC112683448</name>
</gene>
<dbReference type="InterPro" id="IPR036238">
    <property type="entry name" value="Transglutaminase_C_sf"/>
</dbReference>
<dbReference type="FunFam" id="2.60.40.10:FF:000171">
    <property type="entry name" value="protein-glutamine gamma-glutamyltransferase 6"/>
    <property type="match status" value="1"/>
</dbReference>
<evidence type="ECO:0000256" key="1">
    <source>
        <dbReference type="ARBA" id="ARBA00005968"/>
    </source>
</evidence>
<sequence>MALTVLSTHLYPLENALEHHADRFELLQDGSTAILRRGQPFYLGIKFNRPLDKVMDIVRIVFVTGPAPAPAKGTSAALIIKEKPELVQDKWDARFSNITGSTITVQVQIPPYAPVSVWKIIVHTARKGAAGVNQHQIETPVYVLFNPWCSSDSVHMNDEDQLNEYVLNDNGKVWQGTYKEPKGYQWFFGQFEAVVLPSIMMLLDRSSIPHQDRADPVKMARTISAITNNVDDNGLIEGKWDGSFEDGTSPFAWIGSTPIFEEFYNTQLPVKYGQCWVFSGVIVTICRALGLPCRSVTNYMSAHDTNASLTIDTYIDVTGEKLNNHPGSYTNDSCWNFHVWNDVWMDRPDLAHGYGGWQSIDGTPQETSDSMYRCGPAPVEAVRRGEVNVGFDTTFVYTEVRADMCVFKESEDGFWARVKTIPNYVGKLIVTKKIGEEVLPEIEDMEDITEIYKNPYDSPEDKIAVKKAIKVVPIAQEIYDLEDTQVEDVVFKLFDIEKITLGESFKIAISVYNTSPEPRSISIVLSASSILYTGTTIHKLKRSQANIVLKPNQKENIHTYVKPSEYMNKLSAHSLIRITAVANVLTTEQLWNQDDDFVVEKPQLSITLNSQPRLNQPCEATFSFTNPLSVTLTDCTFSVEGPAIHRVIKFRDVLPDEKNVTHREVFTPEKNGSRTVTVSFNSAQINDIKNTITAEVL</sequence>
<accession>A0A8B8FIV4</accession>
<feature type="active site" evidence="2">
    <location>
        <position position="338"/>
    </location>
</feature>
<dbReference type="RefSeq" id="XP_025410284.1">
    <property type="nucleotide sequence ID" value="XM_025554499.1"/>
</dbReference>
<dbReference type="InterPro" id="IPR013808">
    <property type="entry name" value="Transglutaminase_AS"/>
</dbReference>
<dbReference type="FunFam" id="3.90.260.10:FF:000002">
    <property type="entry name" value="Erythrocyte membrane protein band 4.2"/>
    <property type="match status" value="1"/>
</dbReference>
<dbReference type="OrthoDB" id="437511at2759"/>
<dbReference type="PIRSF" id="PIRSF000459">
    <property type="entry name" value="TGM_EBP42"/>
    <property type="match status" value="1"/>
</dbReference>
<dbReference type="Pfam" id="PF00927">
    <property type="entry name" value="Transglut_C"/>
    <property type="match status" value="2"/>
</dbReference>
<dbReference type="InterPro" id="IPR013783">
    <property type="entry name" value="Ig-like_fold"/>
</dbReference>
<dbReference type="SMART" id="SM00460">
    <property type="entry name" value="TGc"/>
    <property type="match status" value="1"/>
</dbReference>
<organism evidence="4 6">
    <name type="scientific">Sipha flava</name>
    <name type="common">yellow sugarcane aphid</name>
    <dbReference type="NCBI Taxonomy" id="143950"/>
    <lineage>
        <taxon>Eukaryota</taxon>
        <taxon>Metazoa</taxon>
        <taxon>Ecdysozoa</taxon>
        <taxon>Arthropoda</taxon>
        <taxon>Hexapoda</taxon>
        <taxon>Insecta</taxon>
        <taxon>Pterygota</taxon>
        <taxon>Neoptera</taxon>
        <taxon>Paraneoptera</taxon>
        <taxon>Hemiptera</taxon>
        <taxon>Sternorrhyncha</taxon>
        <taxon>Aphidomorpha</taxon>
        <taxon>Aphidoidea</taxon>
        <taxon>Aphididae</taxon>
        <taxon>Sipha</taxon>
    </lineage>
</organism>
<evidence type="ECO:0000259" key="3">
    <source>
        <dbReference type="SMART" id="SM00460"/>
    </source>
</evidence>
<feature type="active site" evidence="2">
    <location>
        <position position="361"/>
    </location>
</feature>
<reference evidence="5 6" key="1">
    <citation type="submission" date="2025-04" db="UniProtKB">
        <authorList>
            <consortium name="RefSeq"/>
        </authorList>
    </citation>
    <scope>IDENTIFICATION</scope>
    <source>
        <tissue evidence="5 6">Whole body</tissue>
    </source>
</reference>
<dbReference type="GeneID" id="112683448"/>
<dbReference type="InterPro" id="IPR038765">
    <property type="entry name" value="Papain-like_cys_pep_sf"/>
</dbReference>
<dbReference type="SUPFAM" id="SSF81296">
    <property type="entry name" value="E set domains"/>
    <property type="match status" value="1"/>
</dbReference>
<dbReference type="InterPro" id="IPR008958">
    <property type="entry name" value="Transglutaminase_C"/>
</dbReference>
<protein>
    <submittedName>
        <fullName evidence="5 6">Hemocyte protein-glutamine gamma-glutamyltransferase-like</fullName>
    </submittedName>
</protein>
<comment type="similarity">
    <text evidence="1">Belongs to the transglutaminase superfamily. Transglutaminase family.</text>
</comment>
<evidence type="ECO:0000256" key="2">
    <source>
        <dbReference type="PIRSR" id="PIRSR000459-1"/>
    </source>
</evidence>
<dbReference type="PANTHER" id="PTHR11590">
    <property type="entry name" value="PROTEIN-GLUTAMINE GAMMA-GLUTAMYLTRANSFERASE"/>
    <property type="match status" value="1"/>
</dbReference>
<proteinExistence type="inferred from homology"/>
<dbReference type="RefSeq" id="XP_025410286.1">
    <property type="nucleotide sequence ID" value="XM_025554501.1"/>
</dbReference>
<keyword evidence="4" id="KW-1185">Reference proteome</keyword>
<dbReference type="InterPro" id="IPR014756">
    <property type="entry name" value="Ig_E-set"/>
</dbReference>
<name>A0A8B8FIV4_9HEMI</name>
<dbReference type="SUPFAM" id="SSF49309">
    <property type="entry name" value="Transglutaminase, two C-terminal domains"/>
    <property type="match status" value="2"/>
</dbReference>
<dbReference type="Pfam" id="PF00868">
    <property type="entry name" value="Transglut_N"/>
    <property type="match status" value="1"/>
</dbReference>
<dbReference type="InterPro" id="IPR001102">
    <property type="entry name" value="Transglutaminase_N"/>
</dbReference>
<feature type="active site" evidence="2">
    <location>
        <position position="275"/>
    </location>
</feature>
<dbReference type="InterPro" id="IPR002931">
    <property type="entry name" value="Transglutaminase-like"/>
</dbReference>